<keyword evidence="8" id="KW-1185">Reference proteome</keyword>
<comment type="subcellular location">
    <subcellularLocation>
        <location evidence="6">Cell membrane</location>
        <topology evidence="6">Multi-pass membrane protein</topology>
    </subcellularLocation>
    <subcellularLocation>
        <location evidence="1">Membrane</location>
        <topology evidence="1">Multi-pass membrane protein</topology>
    </subcellularLocation>
</comment>
<keyword evidence="6" id="KW-1003">Cell membrane</keyword>
<evidence type="ECO:0000256" key="5">
    <source>
        <dbReference type="ARBA" id="ARBA00023136"/>
    </source>
</evidence>
<feature type="transmembrane region" description="Helical" evidence="6">
    <location>
        <begin position="232"/>
        <end position="253"/>
    </location>
</feature>
<feature type="transmembrane region" description="Helical" evidence="6">
    <location>
        <begin position="41"/>
        <end position="58"/>
    </location>
</feature>
<feature type="transmembrane region" description="Helical" evidence="6">
    <location>
        <begin position="134"/>
        <end position="157"/>
    </location>
</feature>
<dbReference type="InterPro" id="IPR051598">
    <property type="entry name" value="TSUP/Inactive_protease-like"/>
</dbReference>
<dbReference type="Proteomes" id="UP000464507">
    <property type="component" value="Chromosome"/>
</dbReference>
<comment type="similarity">
    <text evidence="2 6">Belongs to the 4-toluene sulfonate uptake permease (TSUP) (TC 2.A.102) family.</text>
</comment>
<evidence type="ECO:0000256" key="4">
    <source>
        <dbReference type="ARBA" id="ARBA00022989"/>
    </source>
</evidence>
<sequence length="255" mass="25022">MLIAVPLGLLVGAILGLVGAGGSIIAVPALVYGTGLSPREAIPASLIIVGLSSIVAVLPRLRRGVDWTAAATVGAAGIPAAWLGAAVGRLIDPDALLLAFAVLMVAAGVRMLVAGRRPSVPRTPGRLGIRIVKGVAVGLGVGFLTGLLGIGGGFIIIPALTLLLGLGMATAVGTSLVIIIVNALAGLSAHAGSLAGSENWPVVAVFAAAAIAASFVAARFAGRLPDNLVKTVFAVLVLLVAAFTGVSSAYALLAG</sequence>
<proteinExistence type="inferred from homology"/>
<organism evidence="7 8">
    <name type="scientific">Marisediminicola antarctica</name>
    <dbReference type="NCBI Taxonomy" id="674079"/>
    <lineage>
        <taxon>Bacteria</taxon>
        <taxon>Bacillati</taxon>
        <taxon>Actinomycetota</taxon>
        <taxon>Actinomycetes</taxon>
        <taxon>Micrococcales</taxon>
        <taxon>Microbacteriaceae</taxon>
        <taxon>Marisediminicola</taxon>
    </lineage>
</organism>
<evidence type="ECO:0000256" key="2">
    <source>
        <dbReference type="ARBA" id="ARBA00009142"/>
    </source>
</evidence>
<feature type="transmembrane region" description="Helical" evidence="6">
    <location>
        <begin position="65"/>
        <end position="83"/>
    </location>
</feature>
<accession>A0A7L5AMG9</accession>
<dbReference type="PANTHER" id="PTHR43701">
    <property type="entry name" value="MEMBRANE TRANSPORTER PROTEIN MJ0441-RELATED"/>
    <property type="match status" value="1"/>
</dbReference>
<dbReference type="Pfam" id="PF01925">
    <property type="entry name" value="TauE"/>
    <property type="match status" value="1"/>
</dbReference>
<feature type="transmembrane region" description="Helical" evidence="6">
    <location>
        <begin position="95"/>
        <end position="113"/>
    </location>
</feature>
<evidence type="ECO:0000313" key="7">
    <source>
        <dbReference type="EMBL" id="QHO71025.1"/>
    </source>
</evidence>
<dbReference type="InterPro" id="IPR002781">
    <property type="entry name" value="TM_pro_TauE-like"/>
</dbReference>
<dbReference type="AlphaFoldDB" id="A0A7L5AMG9"/>
<dbReference type="EMBL" id="CP017146">
    <property type="protein sequence ID" value="QHO71025.1"/>
    <property type="molecule type" value="Genomic_DNA"/>
</dbReference>
<keyword evidence="4 6" id="KW-1133">Transmembrane helix</keyword>
<dbReference type="KEGG" id="mant:BHD05_06430"/>
<dbReference type="OrthoDB" id="3213420at2"/>
<feature type="transmembrane region" description="Helical" evidence="6">
    <location>
        <begin position="7"/>
        <end position="29"/>
    </location>
</feature>
<keyword evidence="5 6" id="KW-0472">Membrane</keyword>
<feature type="transmembrane region" description="Helical" evidence="6">
    <location>
        <begin position="199"/>
        <end position="220"/>
    </location>
</feature>
<evidence type="ECO:0000256" key="6">
    <source>
        <dbReference type="RuleBase" id="RU363041"/>
    </source>
</evidence>
<name>A0A7L5AMG9_9MICO</name>
<dbReference type="PANTHER" id="PTHR43701:SF2">
    <property type="entry name" value="MEMBRANE TRANSPORTER PROTEIN YJNA-RELATED"/>
    <property type="match status" value="1"/>
</dbReference>
<dbReference type="GO" id="GO:0005886">
    <property type="term" value="C:plasma membrane"/>
    <property type="evidence" value="ECO:0007669"/>
    <property type="project" value="UniProtKB-SubCell"/>
</dbReference>
<feature type="transmembrane region" description="Helical" evidence="6">
    <location>
        <begin position="163"/>
        <end position="187"/>
    </location>
</feature>
<protein>
    <recommendedName>
        <fullName evidence="6">Probable membrane transporter protein</fullName>
    </recommendedName>
</protein>
<evidence type="ECO:0000256" key="1">
    <source>
        <dbReference type="ARBA" id="ARBA00004141"/>
    </source>
</evidence>
<keyword evidence="3 6" id="KW-0812">Transmembrane</keyword>
<reference evidence="7 8" key="1">
    <citation type="submission" date="2016-09" db="EMBL/GenBank/DDBJ databases">
        <title>Complete genome sequence of microbes from the polar regions.</title>
        <authorList>
            <person name="Liao L."/>
            <person name="Chen B."/>
        </authorList>
    </citation>
    <scope>NUCLEOTIDE SEQUENCE [LARGE SCALE GENOMIC DNA]</scope>
    <source>
        <strain evidence="7 8">ZS314</strain>
    </source>
</reference>
<evidence type="ECO:0000313" key="8">
    <source>
        <dbReference type="Proteomes" id="UP000464507"/>
    </source>
</evidence>
<gene>
    <name evidence="7" type="ORF">BHD05_06430</name>
</gene>
<evidence type="ECO:0000256" key="3">
    <source>
        <dbReference type="ARBA" id="ARBA00022692"/>
    </source>
</evidence>